<feature type="transmembrane region" description="Helical" evidence="1">
    <location>
        <begin position="329"/>
        <end position="359"/>
    </location>
</feature>
<reference evidence="2 3" key="1">
    <citation type="submission" date="2016-11" db="EMBL/GenBank/DDBJ databases">
        <title>A multilocus sequence analysis scheme for characterization of bacteria in the genus Thioclava.</title>
        <authorList>
            <person name="Liu Y."/>
            <person name="Shao Z."/>
        </authorList>
    </citation>
    <scope>NUCLEOTIDE SEQUENCE [LARGE SCALE GENOMIC DNA]</scope>
    <source>
        <strain evidence="2 3">11.10-0-13</strain>
    </source>
</reference>
<keyword evidence="1" id="KW-0812">Transmembrane</keyword>
<sequence length="382" mass="41894">MPVRQVATVIVILTILFPYIRVLPLPTDVQPNFLIAIIICSPLLLSVRLNELVVFVGILCLLLSYTIANPEMQSFRGWPAYLTPPLVLFFTRSVLSKPESAPMLETVIRRSFYIWVGFGALQLVTHSAIVQLTLRTSTSADRGWMSFSGEPSAYASVLFLFAAYFVVKQSYVSAGIALLTVLVVAQSAVGLVYFVILALAWLGVRAHNHVLLVAIIVILVVVVMTTVDPQYVLDKLPRSRRITRLIEILLSPDAQLDDISITSRASDLDAAYDTLINGSPFGHGLGGVRLKSGWGSYVYELGWFGFALASGWIVFFLRQATRMGRDALAATVAIIAMLFSSTPLAMPMASFIVLAIILAPPDSATPDRRGRWRRIGVRSAHA</sequence>
<feature type="transmembrane region" description="Helical" evidence="1">
    <location>
        <begin position="112"/>
        <end position="131"/>
    </location>
</feature>
<accession>A0ABX3MKV8</accession>
<protein>
    <recommendedName>
        <fullName evidence="4">O-antigen ligase domain-containing protein</fullName>
    </recommendedName>
</protein>
<gene>
    <name evidence="2" type="ORF">BMG00_13095</name>
</gene>
<comment type="caution">
    <text evidence="2">The sequence shown here is derived from an EMBL/GenBank/DDBJ whole genome shotgun (WGS) entry which is preliminary data.</text>
</comment>
<evidence type="ECO:0000313" key="3">
    <source>
        <dbReference type="Proteomes" id="UP000242224"/>
    </source>
</evidence>
<feature type="transmembrane region" description="Helical" evidence="1">
    <location>
        <begin position="179"/>
        <end position="204"/>
    </location>
</feature>
<proteinExistence type="predicted"/>
<feature type="transmembrane region" description="Helical" evidence="1">
    <location>
        <begin position="151"/>
        <end position="167"/>
    </location>
</feature>
<evidence type="ECO:0000256" key="1">
    <source>
        <dbReference type="SAM" id="Phobius"/>
    </source>
</evidence>
<feature type="transmembrane region" description="Helical" evidence="1">
    <location>
        <begin position="52"/>
        <end position="68"/>
    </location>
</feature>
<feature type="transmembrane region" description="Helical" evidence="1">
    <location>
        <begin position="7"/>
        <end position="23"/>
    </location>
</feature>
<dbReference type="EMBL" id="MPZS01000002">
    <property type="protein sequence ID" value="OOY12002.1"/>
    <property type="molecule type" value="Genomic_DNA"/>
</dbReference>
<dbReference type="Proteomes" id="UP000242224">
    <property type="component" value="Unassembled WGS sequence"/>
</dbReference>
<evidence type="ECO:0000313" key="2">
    <source>
        <dbReference type="EMBL" id="OOY12002.1"/>
    </source>
</evidence>
<keyword evidence="3" id="KW-1185">Reference proteome</keyword>
<organism evidence="2 3">
    <name type="scientific">Thioclava marina</name>
    <dbReference type="NCBI Taxonomy" id="1915077"/>
    <lineage>
        <taxon>Bacteria</taxon>
        <taxon>Pseudomonadati</taxon>
        <taxon>Pseudomonadota</taxon>
        <taxon>Alphaproteobacteria</taxon>
        <taxon>Rhodobacterales</taxon>
        <taxon>Paracoccaceae</taxon>
        <taxon>Thioclava</taxon>
    </lineage>
</organism>
<feature type="transmembrane region" description="Helical" evidence="1">
    <location>
        <begin position="74"/>
        <end position="91"/>
    </location>
</feature>
<name>A0ABX3MKV8_9RHOB</name>
<feature type="transmembrane region" description="Helical" evidence="1">
    <location>
        <begin position="297"/>
        <end position="317"/>
    </location>
</feature>
<feature type="transmembrane region" description="Helical" evidence="1">
    <location>
        <begin position="210"/>
        <end position="233"/>
    </location>
</feature>
<keyword evidence="1" id="KW-0472">Membrane</keyword>
<evidence type="ECO:0008006" key="4">
    <source>
        <dbReference type="Google" id="ProtNLM"/>
    </source>
</evidence>
<keyword evidence="1" id="KW-1133">Transmembrane helix</keyword>